<dbReference type="NCBIfam" id="TIGR00536">
    <property type="entry name" value="hemK_fam"/>
    <property type="match status" value="1"/>
</dbReference>
<evidence type="ECO:0000256" key="4">
    <source>
        <dbReference type="HAMAP-Rule" id="MF_02125"/>
    </source>
</evidence>
<dbReference type="SUPFAM" id="SSF53335">
    <property type="entry name" value="S-adenosyl-L-methionine-dependent methyltransferases"/>
    <property type="match status" value="1"/>
</dbReference>
<evidence type="ECO:0000256" key="1">
    <source>
        <dbReference type="ARBA" id="ARBA00022603"/>
    </source>
</evidence>
<evidence type="ECO:0000313" key="6">
    <source>
        <dbReference type="EMBL" id="ROQ20380.1"/>
    </source>
</evidence>
<accession>A0A3N1P0Z4</accession>
<proteinExistence type="inferred from homology"/>
<dbReference type="GO" id="GO:0032259">
    <property type="term" value="P:methylation"/>
    <property type="evidence" value="ECO:0007669"/>
    <property type="project" value="UniProtKB-KW"/>
</dbReference>
<sequence length="305" mass="33571">MSSADVLPPWAPLKTVRDFIRWGASRFNAEGLFFGHGTDNAWDEAVQLVLHALHLPVQNSRQEWLDARLTDAERETVAALLDRRIRERVPAAYLTGEAWFCGLRFAVDERVLVPRSPIAELIEAGFQPWLELEPERVLDLCAGSGCIGIACAYAFPEAQVDLSDISPDALDVARANIKAHQLEGRVEALESDGFAALGERRYDLIVSNPPYVDARDLASMPAEYHAEPELGLGSGDDGLDFTRRLLAEAPRHLTEDGVLVVEVGNSQVALEQAFPKLPFTWVEFERGGHGVFVLSARALAAFSEV</sequence>
<evidence type="ECO:0000256" key="3">
    <source>
        <dbReference type="ARBA" id="ARBA00022691"/>
    </source>
</evidence>
<name>A0A3N1P0Z4_9GAMM</name>
<dbReference type="RefSeq" id="WP_246004339.1">
    <property type="nucleotide sequence ID" value="NZ_RJUK01000001.1"/>
</dbReference>
<dbReference type="Gene3D" id="1.10.8.10">
    <property type="entry name" value="DNA helicase RuvA subunit, C-terminal domain"/>
    <property type="match status" value="1"/>
</dbReference>
<keyword evidence="6" id="KW-0689">Ribosomal protein</keyword>
<dbReference type="InterPro" id="IPR017127">
    <property type="entry name" value="Ribosome_uL3_MTase"/>
</dbReference>
<keyword evidence="7" id="KW-1185">Reference proteome</keyword>
<protein>
    <recommendedName>
        <fullName evidence="4">Ribosomal protein uL3 glutamine methyltransferase</fullName>
        <shortName evidence="4">uL3 MTase</shortName>
        <ecNumber evidence="4">2.1.1.298</ecNumber>
    </recommendedName>
    <alternativeName>
        <fullName evidence="4">N5-glutamine methyltransferase PrmB</fullName>
    </alternativeName>
</protein>
<dbReference type="EMBL" id="RJUK01000001">
    <property type="protein sequence ID" value="ROQ20380.1"/>
    <property type="molecule type" value="Genomic_DNA"/>
</dbReference>
<dbReference type="Pfam" id="PF05175">
    <property type="entry name" value="MTS"/>
    <property type="match status" value="1"/>
</dbReference>
<comment type="caution">
    <text evidence="6">The sequence shown here is derived from an EMBL/GenBank/DDBJ whole genome shotgun (WGS) entry which is preliminary data.</text>
</comment>
<reference evidence="6 7" key="1">
    <citation type="submission" date="2018-11" db="EMBL/GenBank/DDBJ databases">
        <title>Genomic Encyclopedia of Type Strains, Phase IV (KMG-IV): sequencing the most valuable type-strain genomes for metagenomic binning, comparative biology and taxonomic classification.</title>
        <authorList>
            <person name="Goeker M."/>
        </authorList>
    </citation>
    <scope>NUCLEOTIDE SEQUENCE [LARGE SCALE GENOMIC DNA]</scope>
    <source>
        <strain evidence="6 7">DSM 16974</strain>
    </source>
</reference>
<dbReference type="HAMAP" id="MF_02125">
    <property type="entry name" value="L3_methyltr_PrmB"/>
    <property type="match status" value="1"/>
</dbReference>
<dbReference type="GO" id="GO:0005840">
    <property type="term" value="C:ribosome"/>
    <property type="evidence" value="ECO:0007669"/>
    <property type="project" value="UniProtKB-KW"/>
</dbReference>
<dbReference type="InterPro" id="IPR002052">
    <property type="entry name" value="DNA_methylase_N6_adenine_CS"/>
</dbReference>
<dbReference type="EC" id="2.1.1.298" evidence="4"/>
<dbReference type="FunFam" id="3.40.50.150:FF:000042">
    <property type="entry name" value="50S ribosomal protein L3 glutamine methyltransferase"/>
    <property type="match status" value="1"/>
</dbReference>
<dbReference type="GO" id="GO:0036009">
    <property type="term" value="F:protein-glutamine N-methyltransferase activity"/>
    <property type="evidence" value="ECO:0007669"/>
    <property type="project" value="UniProtKB-UniRule"/>
</dbReference>
<comment type="similarity">
    <text evidence="4">Belongs to the protein N5-glutamine methyltransferase family. PrmB subfamily.</text>
</comment>
<dbReference type="Proteomes" id="UP000273643">
    <property type="component" value="Unassembled WGS sequence"/>
</dbReference>
<keyword evidence="6" id="KW-0687">Ribonucleoprotein</keyword>
<dbReference type="PANTHER" id="PTHR47806:SF1">
    <property type="entry name" value="RIBOSOMAL PROTEIN UL3 GLUTAMINE METHYLTRANSFERASE"/>
    <property type="match status" value="1"/>
</dbReference>
<organism evidence="6 7">
    <name type="scientific">Marinimicrobium koreense</name>
    <dbReference type="NCBI Taxonomy" id="306545"/>
    <lineage>
        <taxon>Bacteria</taxon>
        <taxon>Pseudomonadati</taxon>
        <taxon>Pseudomonadota</taxon>
        <taxon>Gammaproteobacteria</taxon>
        <taxon>Cellvibrionales</taxon>
        <taxon>Cellvibrionaceae</taxon>
        <taxon>Marinimicrobium</taxon>
    </lineage>
</organism>
<dbReference type="InterPro" id="IPR004556">
    <property type="entry name" value="HemK-like"/>
</dbReference>
<dbReference type="PROSITE" id="PS00092">
    <property type="entry name" value="N6_MTASE"/>
    <property type="match status" value="1"/>
</dbReference>
<dbReference type="InterPro" id="IPR007848">
    <property type="entry name" value="Small_mtfrase_dom"/>
</dbReference>
<dbReference type="NCBIfam" id="TIGR03533">
    <property type="entry name" value="L3_gln_methyl"/>
    <property type="match status" value="1"/>
</dbReference>
<dbReference type="CDD" id="cd02440">
    <property type="entry name" value="AdoMet_MTases"/>
    <property type="match status" value="1"/>
</dbReference>
<keyword evidence="1 4" id="KW-0489">Methyltransferase</keyword>
<keyword evidence="2 4" id="KW-0808">Transferase</keyword>
<gene>
    <name evidence="4" type="primary">prmB</name>
    <name evidence="6" type="ORF">EDC38_0981</name>
</gene>
<keyword evidence="3 4" id="KW-0949">S-adenosyl-L-methionine</keyword>
<dbReference type="GO" id="GO:0005829">
    <property type="term" value="C:cytosol"/>
    <property type="evidence" value="ECO:0007669"/>
    <property type="project" value="TreeGrafter"/>
</dbReference>
<dbReference type="InterPro" id="IPR029063">
    <property type="entry name" value="SAM-dependent_MTases_sf"/>
</dbReference>
<evidence type="ECO:0000256" key="2">
    <source>
        <dbReference type="ARBA" id="ARBA00022679"/>
    </source>
</evidence>
<evidence type="ECO:0000313" key="7">
    <source>
        <dbReference type="Proteomes" id="UP000273643"/>
    </source>
</evidence>
<comment type="catalytic activity">
    <reaction evidence="4">
        <text>L-glutaminyl-[ribosomal protein uL3] + S-adenosyl-L-methionine = N(5)-methyl-L-glutaminyl-[ribosomal protein uL3] + S-adenosyl-L-homocysteine + H(+)</text>
        <dbReference type="Rhea" id="RHEA:45020"/>
        <dbReference type="Rhea" id="RHEA-COMP:11063"/>
        <dbReference type="Rhea" id="RHEA-COMP:11064"/>
        <dbReference type="ChEBI" id="CHEBI:15378"/>
        <dbReference type="ChEBI" id="CHEBI:30011"/>
        <dbReference type="ChEBI" id="CHEBI:57856"/>
        <dbReference type="ChEBI" id="CHEBI:59789"/>
        <dbReference type="ChEBI" id="CHEBI:61891"/>
        <dbReference type="EC" id="2.1.1.298"/>
    </reaction>
</comment>
<feature type="domain" description="Methyltransferase small" evidence="5">
    <location>
        <begin position="135"/>
        <end position="216"/>
    </location>
</feature>
<dbReference type="PANTHER" id="PTHR47806">
    <property type="entry name" value="50S RIBOSOMAL PROTEIN L3 GLUTAMINE METHYLTRANSFERASE"/>
    <property type="match status" value="1"/>
</dbReference>
<dbReference type="Gene3D" id="3.40.50.150">
    <property type="entry name" value="Vaccinia Virus protein VP39"/>
    <property type="match status" value="1"/>
</dbReference>
<dbReference type="AlphaFoldDB" id="A0A3N1P0Z4"/>
<evidence type="ECO:0000259" key="5">
    <source>
        <dbReference type="Pfam" id="PF05175"/>
    </source>
</evidence>
<dbReference type="PIRSF" id="PIRSF037167">
    <property type="entry name" value="Mtase_YfcB_prd"/>
    <property type="match status" value="1"/>
</dbReference>
<comment type="function">
    <text evidence="4">Methylates ribosomal protein uL3 on a specific glutamine residue.</text>
</comment>
<dbReference type="GO" id="GO:0003676">
    <property type="term" value="F:nucleic acid binding"/>
    <property type="evidence" value="ECO:0007669"/>
    <property type="project" value="InterPro"/>
</dbReference>